<keyword evidence="1" id="KW-1133">Transmembrane helix</keyword>
<comment type="caution">
    <text evidence="2">The sequence shown here is derived from an EMBL/GenBank/DDBJ whole genome shotgun (WGS) entry which is preliminary data.</text>
</comment>
<accession>A0A0M0FDZ2</accession>
<keyword evidence="1" id="KW-0812">Transmembrane</keyword>
<evidence type="ECO:0000313" key="3">
    <source>
        <dbReference type="Proteomes" id="UP000037387"/>
    </source>
</evidence>
<dbReference type="EMBL" id="ATNL01000006">
    <property type="protein sequence ID" value="KON75416.1"/>
    <property type="molecule type" value="Genomic_DNA"/>
</dbReference>
<protein>
    <submittedName>
        <fullName evidence="2">Uncharacterized protein</fullName>
    </submittedName>
</protein>
<name>A0A0M0FDZ2_CELCE</name>
<feature type="transmembrane region" description="Helical" evidence="1">
    <location>
        <begin position="12"/>
        <end position="36"/>
    </location>
</feature>
<organism evidence="2 3">
    <name type="scientific">Cellulosimicrobium cellulans F16</name>
    <dbReference type="NCBI Taxonomy" id="1350482"/>
    <lineage>
        <taxon>Bacteria</taxon>
        <taxon>Bacillati</taxon>
        <taxon>Actinomycetota</taxon>
        <taxon>Actinomycetes</taxon>
        <taxon>Micrococcales</taxon>
        <taxon>Promicromonosporaceae</taxon>
        <taxon>Cellulosimicrobium</taxon>
    </lineage>
</organism>
<dbReference type="AlphaFoldDB" id="A0A0M0FDZ2"/>
<dbReference type="PATRIC" id="fig|1350482.3.peg.1119"/>
<sequence>MADTGSTPRAGAHLVLATATILVLVIGVAALSALFVGRAVNQTLPFDIGAHSGVVDAEAVAEAVADLDGVDSVSVEKVPGDTFVPTLGLVIVHTDEPWNQVDIRRLATSLRDHAAPFNPSRPVHVAIATPKAFIAVSGDIDDNAARIEAADEALDAGALAVHVAPHNFDVMEWSAQGSGSPALVMAVPRAGADPRDLQDALGPEVVIADDVRWVESGQGD</sequence>
<keyword evidence="1" id="KW-0472">Membrane</keyword>
<gene>
    <name evidence="2" type="ORF">M768_05645</name>
</gene>
<dbReference type="Proteomes" id="UP000037387">
    <property type="component" value="Unassembled WGS sequence"/>
</dbReference>
<keyword evidence="3" id="KW-1185">Reference proteome</keyword>
<dbReference type="RefSeq" id="WP_053369658.1">
    <property type="nucleotide sequence ID" value="NZ_KQ435288.1"/>
</dbReference>
<evidence type="ECO:0000313" key="2">
    <source>
        <dbReference type="EMBL" id="KON75416.1"/>
    </source>
</evidence>
<proteinExistence type="predicted"/>
<evidence type="ECO:0000256" key="1">
    <source>
        <dbReference type="SAM" id="Phobius"/>
    </source>
</evidence>
<reference evidence="2 3" key="1">
    <citation type="journal article" date="2015" name="Sci. Rep.">
        <title>Functional and structural properties of a novel cellulosome-like multienzyme complex: efficient glycoside hydrolysis of water-insoluble 7-xylosyl-10-deacetylpaclitaxel.</title>
        <authorList>
            <person name="Dou T.Y."/>
            <person name="Luan H.W."/>
            <person name="Ge G.B."/>
            <person name="Dong M.M."/>
            <person name="Zou H.F."/>
            <person name="He Y.Q."/>
            <person name="Cui P."/>
            <person name="Wang J.Y."/>
            <person name="Hao D.C."/>
            <person name="Yang S.L."/>
            <person name="Yang L."/>
        </authorList>
    </citation>
    <scope>NUCLEOTIDE SEQUENCE [LARGE SCALE GENOMIC DNA]</scope>
    <source>
        <strain evidence="2 3">F16</strain>
    </source>
</reference>